<dbReference type="CDD" id="cd09272">
    <property type="entry name" value="RNase_HI_RT_Ty1"/>
    <property type="match status" value="1"/>
</dbReference>
<feature type="domain" description="Integrase catalytic" evidence="2">
    <location>
        <begin position="376"/>
        <end position="488"/>
    </location>
</feature>
<feature type="region of interest" description="Disordered" evidence="1">
    <location>
        <begin position="1427"/>
        <end position="1460"/>
    </location>
</feature>
<dbReference type="PROSITE" id="PS50994">
    <property type="entry name" value="INTEGRASE"/>
    <property type="match status" value="1"/>
</dbReference>
<feature type="compositionally biased region" description="Basic and acidic residues" evidence="1">
    <location>
        <begin position="1434"/>
        <end position="1460"/>
    </location>
</feature>
<feature type="compositionally biased region" description="Polar residues" evidence="1">
    <location>
        <begin position="1065"/>
        <end position="1084"/>
    </location>
</feature>
<dbReference type="InterPro" id="IPR012337">
    <property type="entry name" value="RNaseH-like_sf"/>
</dbReference>
<gene>
    <name evidence="3" type="ORF">Tci_043384</name>
</gene>
<dbReference type="Pfam" id="PF22936">
    <property type="entry name" value="Pol_BBD"/>
    <property type="match status" value="1"/>
</dbReference>
<dbReference type="SUPFAM" id="SSF53098">
    <property type="entry name" value="Ribonuclease H-like"/>
    <property type="match status" value="1"/>
</dbReference>
<dbReference type="GO" id="GO:0003676">
    <property type="term" value="F:nucleic acid binding"/>
    <property type="evidence" value="ECO:0007669"/>
    <property type="project" value="InterPro"/>
</dbReference>
<accession>A0A6L2MBP5</accession>
<organism evidence="3">
    <name type="scientific">Tanacetum cinerariifolium</name>
    <name type="common">Dalmatian daisy</name>
    <name type="synonym">Chrysanthemum cinerariifolium</name>
    <dbReference type="NCBI Taxonomy" id="118510"/>
    <lineage>
        <taxon>Eukaryota</taxon>
        <taxon>Viridiplantae</taxon>
        <taxon>Streptophyta</taxon>
        <taxon>Embryophyta</taxon>
        <taxon>Tracheophyta</taxon>
        <taxon>Spermatophyta</taxon>
        <taxon>Magnoliopsida</taxon>
        <taxon>eudicotyledons</taxon>
        <taxon>Gunneridae</taxon>
        <taxon>Pentapetalae</taxon>
        <taxon>asterids</taxon>
        <taxon>campanulids</taxon>
        <taxon>Asterales</taxon>
        <taxon>Asteraceae</taxon>
        <taxon>Asteroideae</taxon>
        <taxon>Anthemideae</taxon>
        <taxon>Anthemidinae</taxon>
        <taxon>Tanacetum</taxon>
    </lineage>
</organism>
<reference evidence="3" key="1">
    <citation type="journal article" date="2019" name="Sci. Rep.">
        <title>Draft genome of Tanacetum cinerariifolium, the natural source of mosquito coil.</title>
        <authorList>
            <person name="Yamashiro T."/>
            <person name="Shiraishi A."/>
            <person name="Satake H."/>
            <person name="Nakayama K."/>
        </authorList>
    </citation>
    <scope>NUCLEOTIDE SEQUENCE</scope>
</reference>
<dbReference type="PANTHER" id="PTHR11439">
    <property type="entry name" value="GAG-POL-RELATED RETROTRANSPOSON"/>
    <property type="match status" value="1"/>
</dbReference>
<dbReference type="PANTHER" id="PTHR11439:SF495">
    <property type="entry name" value="REVERSE TRANSCRIPTASE, RNA-DEPENDENT DNA POLYMERASE-RELATED"/>
    <property type="match status" value="1"/>
</dbReference>
<dbReference type="Pfam" id="PF07727">
    <property type="entry name" value="RVT_2"/>
    <property type="match status" value="1"/>
</dbReference>
<feature type="compositionally biased region" description="Low complexity" evidence="1">
    <location>
        <begin position="1273"/>
        <end position="1289"/>
    </location>
</feature>
<feature type="region of interest" description="Disordered" evidence="1">
    <location>
        <begin position="515"/>
        <end position="539"/>
    </location>
</feature>
<dbReference type="InterPro" id="IPR036397">
    <property type="entry name" value="RNaseH_sf"/>
</dbReference>
<name>A0A6L2MBP5_TANCI</name>
<evidence type="ECO:0000256" key="1">
    <source>
        <dbReference type="SAM" id="MobiDB-lite"/>
    </source>
</evidence>
<dbReference type="InterPro" id="IPR001584">
    <property type="entry name" value="Integrase_cat-core"/>
</dbReference>
<evidence type="ECO:0000259" key="2">
    <source>
        <dbReference type="PROSITE" id="PS50994"/>
    </source>
</evidence>
<dbReference type="InterPro" id="IPR013103">
    <property type="entry name" value="RVT_2"/>
</dbReference>
<sequence>MEKLEHENASLDFQVQSFIKERDNVKIEYQKLFDSIKKTRSQTQKEIDELIAHVSKKTYAYGVICDENQNLLFIICELKTRLKNVEKGKSVNTKFDTTNGSQTPLCVTPINKHVFQKKTDASKREGNHVVSKPVTLQTSPDKQSGENSNVIAPRMYKVVTQQESQTHNAKSGLSSTGTNVASSVRRSMNRNLHDKNSVLANFKNSAKQVEVYVRKNKQTHNTFVNVISNKVIDIDVANASKAKNLLCVYCMKNVLIPYHDKCLANHRLNMHLNARRTLSTKSRTSKSSDTTYVGLKTRFSEKLAQSKTLDTTSIVSKPKIDVVQIVLWIVDTGCSKHMTGDRSLLRNFIEKFMGTVRFGNNNLQQSQAMAIIYRAISLFAMYIMLKVLDIISLVLGNFVMKYILMIVDDYSRYTWVYFLHSKGETPEIIKKFIAQAQLNYKAKVCKIRTDNGTEFKNATLKAYYEKLGIMQQFSTAHTPQQNRVVERLEPMNTPSKEDLDNLLCPMFEEYFGKKSSDTPINSITQPTQLHEDSPSTSSINIEEHEAPPIETTSDEQTSLISLTETDELHQEDSADFDGNSRFVSYNPTSYEAIKSSLTALEPTNVQNFHQVQPSTHSWTKDHPLDQVISDLSKLVMTRQRLHTDSEELVSRPEGKNTIALKWLWKNKCDAKNIVVRNKTRLVAKGYRKEEGIGFEESFSHVARLEAVRIGSLCANMEGFIDPKFPNHVYGLKKALYDLKKAPRAWYDKLSSFLIEHGFTKVHQSPRGIFISQSQYAIELLKKHDLDECVSMSTPMATERLDADLQGTHIDQTTYRRMIGGLMYLTASRPDIAYVTFVCARYQARPTVKHLKEVKRIFRYLRQSYNKGLWYSKDSGFELIAYSDADHAGCKDDCKSTSGGLQFLGGKLVSWSSKKQDCTAISTVEAEYVSLFACCAQVILMRTQLLDYGYKYNRIPMYCDSKSAIVISCNLEDGSKYRLKFMLDRNELSLTLDDFRTIFHLPQATDNNHDSFVPLPLFYDMIPFYKNHLGFTIELKTPSSFKTTGLLQPMYTEVFGIDVPLIQSQPTESTQGTHRTPSAPRSSTPKVDAADSSALTQSTVIRLRLPQRRSTRLTPPAPVPTVDKADELILQDTLQVNLAEHKSRQEQEGRENVALVDEHLESIEIEKMVKGQENVADDSSIPRINEHNIPGTRLEPMSDKESPEVEFTDVVIPVNVYDEEEEEDEITDEVYELKRREKGKNVEESRIIPFPTPIRSSRIHTDLVSSDTEKLQELTLPHTTPSSSSPSTKLSRTNRFLSLFKAKFARFKCYNTFFQELQGRYGYLFEHLRAKFMPRKSFVTLADYLHDAMAESLPVMVDKHVKEQVEQQVPEEVRNQVPIYVAEGLNLERQKTKEEMEKMIAKAILQEPIWLALQMKFERLQVPQTTCRTPAVCPSDRDDPHDDAHSEGENSAKRQKTSEYEAYESRKEILVSLHPRKTTPVVLSCQRDPEAPALSLINQDLLYLKKGRIEEFEMFSIIYEPVYGIIYKNSKKKKRVMRHSEIHKFCDATLNRVLEGLKSYNNDVRYGYIKRELTKDEVEYLKFFEEEIEDRLKYRRQMRRWESYEILSANDIRHEMEHENIEKMLVEEELKRRWKLKHTKKMDEEAFRQPQEEQIAYQRLDEEAFKRQLEEQE</sequence>
<feature type="compositionally biased region" description="Polar residues" evidence="1">
    <location>
        <begin position="517"/>
        <end position="539"/>
    </location>
</feature>
<comment type="caution">
    <text evidence="3">The sequence shown here is derived from an EMBL/GenBank/DDBJ whole genome shotgun (WGS) entry which is preliminary data.</text>
</comment>
<dbReference type="GO" id="GO:0015074">
    <property type="term" value="P:DNA integration"/>
    <property type="evidence" value="ECO:0007669"/>
    <property type="project" value="InterPro"/>
</dbReference>
<feature type="region of interest" description="Disordered" evidence="1">
    <location>
        <begin position="1180"/>
        <end position="1202"/>
    </location>
</feature>
<proteinExistence type="predicted"/>
<feature type="region of interest" description="Disordered" evidence="1">
    <location>
        <begin position="1065"/>
        <end position="1093"/>
    </location>
</feature>
<dbReference type="EMBL" id="BKCJ010006300">
    <property type="protein sequence ID" value="GEU71406.1"/>
    <property type="molecule type" value="Genomic_DNA"/>
</dbReference>
<dbReference type="InterPro" id="IPR054722">
    <property type="entry name" value="PolX-like_BBD"/>
</dbReference>
<evidence type="ECO:0000313" key="3">
    <source>
        <dbReference type="EMBL" id="GEU71406.1"/>
    </source>
</evidence>
<feature type="region of interest" description="Disordered" evidence="1">
    <location>
        <begin position="1267"/>
        <end position="1289"/>
    </location>
</feature>
<dbReference type="Pfam" id="PF00665">
    <property type="entry name" value="rve"/>
    <property type="match status" value="1"/>
</dbReference>
<dbReference type="Gene3D" id="3.30.420.10">
    <property type="entry name" value="Ribonuclease H-like superfamily/Ribonuclease H"/>
    <property type="match status" value="1"/>
</dbReference>
<protein>
    <submittedName>
        <fullName evidence="3">Retrovirus-related Pol polyprotein from transposon TNT 1-94</fullName>
    </submittedName>
</protein>